<organism evidence="5 6">
    <name type="scientific">Atta cephalotes</name>
    <name type="common">Leafcutter ant</name>
    <dbReference type="NCBI Taxonomy" id="12957"/>
    <lineage>
        <taxon>Eukaryota</taxon>
        <taxon>Metazoa</taxon>
        <taxon>Ecdysozoa</taxon>
        <taxon>Arthropoda</taxon>
        <taxon>Hexapoda</taxon>
        <taxon>Insecta</taxon>
        <taxon>Pterygota</taxon>
        <taxon>Neoptera</taxon>
        <taxon>Endopterygota</taxon>
        <taxon>Hymenoptera</taxon>
        <taxon>Apocrita</taxon>
        <taxon>Aculeata</taxon>
        <taxon>Formicoidea</taxon>
        <taxon>Formicidae</taxon>
        <taxon>Myrmicinae</taxon>
        <taxon>Atta</taxon>
    </lineage>
</organism>
<dbReference type="PANTHER" id="PTHR13946:SF28">
    <property type="entry name" value="DNA-DIRECTED RNA POLYMERASES I AND III SUBUNIT RPAC2"/>
    <property type="match status" value="1"/>
</dbReference>
<dbReference type="GO" id="GO:0003899">
    <property type="term" value="F:DNA-directed RNA polymerase activity"/>
    <property type="evidence" value="ECO:0007669"/>
    <property type="project" value="InterPro"/>
</dbReference>
<protein>
    <recommendedName>
        <fullName evidence="4">DNA-directed RNA polymerase RBP11-like dimerisation domain-containing protein</fullName>
    </recommendedName>
</protein>
<dbReference type="InterPro" id="IPR036603">
    <property type="entry name" value="RBP11-like"/>
</dbReference>
<dbReference type="InterPro" id="IPR009025">
    <property type="entry name" value="RBP11-like_dimer"/>
</dbReference>
<sequence length="108" mass="12087">MAKRLSRLPGKHGETYGTFVFDDEGHTLGNALASVINEYPGVKICGHTVPHPAEKRVHLNIQTTGENVIQVLRRGLQDLERMCDHTIETFNKAYETHKATKEDSVDTT</sequence>
<accession>A0A158NBS0</accession>
<dbReference type="STRING" id="12957.A0A158NBS0"/>
<name>A0A158NBS0_ATTCE</name>
<dbReference type="Pfam" id="PF13656">
    <property type="entry name" value="RNA_pol_L_2"/>
    <property type="match status" value="1"/>
</dbReference>
<dbReference type="InterPro" id="IPR022905">
    <property type="entry name" value="Rpo11-like"/>
</dbReference>
<evidence type="ECO:0000259" key="4">
    <source>
        <dbReference type="Pfam" id="PF13656"/>
    </source>
</evidence>
<dbReference type="FunCoup" id="A0A158NBS0">
    <property type="interactions" value="769"/>
</dbReference>
<keyword evidence="6" id="KW-1185">Reference proteome</keyword>
<dbReference type="EnsemblMetazoa" id="XM_012199588.1">
    <property type="protein sequence ID" value="XP_012054978.1"/>
    <property type="gene ID" value="LOC105618050"/>
</dbReference>
<dbReference type="AlphaFoldDB" id="A0A158NBS0"/>
<dbReference type="GO" id="GO:0046983">
    <property type="term" value="F:protein dimerization activity"/>
    <property type="evidence" value="ECO:0007669"/>
    <property type="project" value="InterPro"/>
</dbReference>
<evidence type="ECO:0000256" key="1">
    <source>
        <dbReference type="ARBA" id="ARBA00022478"/>
    </source>
</evidence>
<dbReference type="eggNOG" id="KOG3438">
    <property type="taxonomic scope" value="Eukaryota"/>
</dbReference>
<dbReference type="GO" id="GO:0005736">
    <property type="term" value="C:RNA polymerase I complex"/>
    <property type="evidence" value="ECO:0007669"/>
    <property type="project" value="TreeGrafter"/>
</dbReference>
<evidence type="ECO:0000256" key="2">
    <source>
        <dbReference type="ARBA" id="ARBA00023163"/>
    </source>
</evidence>
<dbReference type="OrthoDB" id="510325at2759"/>
<dbReference type="PANTHER" id="PTHR13946">
    <property type="entry name" value="DNA-DIRECTED RNA POLYMERASE I,II,III"/>
    <property type="match status" value="1"/>
</dbReference>
<evidence type="ECO:0000313" key="5">
    <source>
        <dbReference type="EnsemblMetazoa" id="XP_012054978.1"/>
    </source>
</evidence>
<dbReference type="KEGG" id="acep:105618050"/>
<dbReference type="GO" id="GO:0005666">
    <property type="term" value="C:RNA polymerase III complex"/>
    <property type="evidence" value="ECO:0007669"/>
    <property type="project" value="TreeGrafter"/>
</dbReference>
<dbReference type="GO" id="GO:0006362">
    <property type="term" value="P:transcription elongation by RNA polymerase I"/>
    <property type="evidence" value="ECO:0007669"/>
    <property type="project" value="TreeGrafter"/>
</dbReference>
<dbReference type="Proteomes" id="UP000005205">
    <property type="component" value="Unassembled WGS sequence"/>
</dbReference>
<dbReference type="CDD" id="cd07029">
    <property type="entry name" value="RNAP_I_III_AC19"/>
    <property type="match status" value="1"/>
</dbReference>
<dbReference type="SUPFAM" id="SSF55257">
    <property type="entry name" value="RBP11-like subunits of RNA polymerase"/>
    <property type="match status" value="1"/>
</dbReference>
<keyword evidence="1" id="KW-0240">DNA-directed RNA polymerase</keyword>
<proteinExistence type="inferred from homology"/>
<reference evidence="5" key="2">
    <citation type="submission" date="2016-04" db="UniProtKB">
        <authorList>
            <consortium name="EnsemblMetazoa"/>
        </authorList>
    </citation>
    <scope>IDENTIFICATION</scope>
</reference>
<feature type="domain" description="DNA-directed RNA polymerase RBP11-like dimerisation" evidence="4">
    <location>
        <begin position="18"/>
        <end position="88"/>
    </location>
</feature>
<dbReference type="Gene3D" id="3.30.1360.10">
    <property type="entry name" value="RNA polymerase, RBP11-like subunit"/>
    <property type="match status" value="1"/>
</dbReference>
<dbReference type="InterPro" id="IPR033898">
    <property type="entry name" value="RNAP_AC19"/>
</dbReference>
<dbReference type="EMBL" id="ADTU01011293">
    <property type="status" value="NOT_ANNOTATED_CDS"/>
    <property type="molecule type" value="Genomic_DNA"/>
</dbReference>
<dbReference type="GO" id="GO:0006383">
    <property type="term" value="P:transcription by RNA polymerase III"/>
    <property type="evidence" value="ECO:0007669"/>
    <property type="project" value="TreeGrafter"/>
</dbReference>
<evidence type="ECO:0000313" key="6">
    <source>
        <dbReference type="Proteomes" id="UP000005205"/>
    </source>
</evidence>
<comment type="similarity">
    <text evidence="3">Belongs to the archaeal Rpo11/eukaryotic RPB11/RPC19 RNA polymerase subunit family.</text>
</comment>
<keyword evidence="2" id="KW-0804">Transcription</keyword>
<dbReference type="HAMAP" id="MF_00261">
    <property type="entry name" value="RNApol_arch_Rpo11"/>
    <property type="match status" value="1"/>
</dbReference>
<gene>
    <name evidence="5" type="primary">105618050</name>
</gene>
<dbReference type="InParanoid" id="A0A158NBS0"/>
<reference evidence="6" key="1">
    <citation type="journal article" date="2011" name="PLoS Genet.">
        <title>The genome sequence of the leaf-cutter ant Atta cephalotes reveals insights into its obligate symbiotic lifestyle.</title>
        <authorList>
            <person name="Suen G."/>
            <person name="Teiling C."/>
            <person name="Li L."/>
            <person name="Holt C."/>
            <person name="Abouheif E."/>
            <person name="Bornberg-Bauer E."/>
            <person name="Bouffard P."/>
            <person name="Caldera E.J."/>
            <person name="Cash E."/>
            <person name="Cavanaugh A."/>
            <person name="Denas O."/>
            <person name="Elhaik E."/>
            <person name="Fave M.J."/>
            <person name="Gadau J."/>
            <person name="Gibson J.D."/>
            <person name="Graur D."/>
            <person name="Grubbs K.J."/>
            <person name="Hagen D.E."/>
            <person name="Harkins T.T."/>
            <person name="Helmkampf M."/>
            <person name="Hu H."/>
            <person name="Johnson B.R."/>
            <person name="Kim J."/>
            <person name="Marsh S.E."/>
            <person name="Moeller J.A."/>
            <person name="Munoz-Torres M.C."/>
            <person name="Murphy M.C."/>
            <person name="Naughton M.C."/>
            <person name="Nigam S."/>
            <person name="Overson R."/>
            <person name="Rajakumar R."/>
            <person name="Reese J.T."/>
            <person name="Scott J.J."/>
            <person name="Smith C.R."/>
            <person name="Tao S."/>
            <person name="Tsutsui N.D."/>
            <person name="Viljakainen L."/>
            <person name="Wissler L."/>
            <person name="Yandell M.D."/>
            <person name="Zimmer F."/>
            <person name="Taylor J."/>
            <person name="Slater S.C."/>
            <person name="Clifton S.W."/>
            <person name="Warren W.C."/>
            <person name="Elsik C.G."/>
            <person name="Smith C.D."/>
            <person name="Weinstock G.M."/>
            <person name="Gerardo N.M."/>
            <person name="Currie C.R."/>
        </authorList>
    </citation>
    <scope>NUCLEOTIDE SEQUENCE [LARGE SCALE GENOMIC DNA]</scope>
</reference>
<evidence type="ECO:0000256" key="3">
    <source>
        <dbReference type="ARBA" id="ARBA00025751"/>
    </source>
</evidence>